<organism evidence="2 3">
    <name type="scientific">Neptunomonas antarctica</name>
    <dbReference type="NCBI Taxonomy" id="619304"/>
    <lineage>
        <taxon>Bacteria</taxon>
        <taxon>Pseudomonadati</taxon>
        <taxon>Pseudomonadota</taxon>
        <taxon>Gammaproteobacteria</taxon>
        <taxon>Oceanospirillales</taxon>
        <taxon>Oceanospirillaceae</taxon>
        <taxon>Neptunomonas</taxon>
    </lineage>
</organism>
<keyword evidence="1" id="KW-0472">Membrane</keyword>
<dbReference type="EMBL" id="FTOE01000004">
    <property type="protein sequence ID" value="SIS73867.1"/>
    <property type="molecule type" value="Genomic_DNA"/>
</dbReference>
<name>A0A1N7LJ89_9GAMM</name>
<keyword evidence="1" id="KW-1133">Transmembrane helix</keyword>
<keyword evidence="3" id="KW-1185">Reference proteome</keyword>
<gene>
    <name evidence="2" type="ORF">SAMN05421760_10474</name>
</gene>
<proteinExistence type="predicted"/>
<dbReference type="Proteomes" id="UP000185999">
    <property type="component" value="Unassembled WGS sequence"/>
</dbReference>
<evidence type="ECO:0000313" key="2">
    <source>
        <dbReference type="EMBL" id="SIS73867.1"/>
    </source>
</evidence>
<keyword evidence="1 2" id="KW-0812">Transmembrane</keyword>
<dbReference type="OrthoDB" id="9800130at2"/>
<feature type="transmembrane region" description="Helical" evidence="1">
    <location>
        <begin position="21"/>
        <end position="44"/>
    </location>
</feature>
<reference evidence="3" key="1">
    <citation type="submission" date="2017-01" db="EMBL/GenBank/DDBJ databases">
        <authorList>
            <person name="Varghese N."/>
            <person name="Submissions S."/>
        </authorList>
    </citation>
    <scope>NUCLEOTIDE SEQUENCE [LARGE SCALE GENOMIC DNA]</scope>
    <source>
        <strain evidence="3">DSM 22306</strain>
    </source>
</reference>
<sequence>MLIDFYNKTANYLIGNVGANFIFLIIAMTMITSIVYFISLGWIITRMDKTYFLREYREQEKVDDKHILTFPHKQRVWLVECVKILLGMVLLVAGIAMLILPGQGLITMVVGLSLIPFPGKRRLELFLLSRKAVRSSLNWIRIKADKDPFIFDEKEG</sequence>
<dbReference type="AlphaFoldDB" id="A0A1N7LJ89"/>
<evidence type="ECO:0000313" key="3">
    <source>
        <dbReference type="Proteomes" id="UP000185999"/>
    </source>
</evidence>
<feature type="transmembrane region" description="Helical" evidence="1">
    <location>
        <begin position="84"/>
        <end position="115"/>
    </location>
</feature>
<evidence type="ECO:0000256" key="1">
    <source>
        <dbReference type="SAM" id="Phobius"/>
    </source>
</evidence>
<dbReference type="STRING" id="619304.SAMN05421760_10474"/>
<accession>A0A1N7LJ89</accession>
<protein>
    <submittedName>
        <fullName evidence="2">Putative transmembrane protein (PGPGW)</fullName>
    </submittedName>
</protein>